<dbReference type="InterPro" id="IPR017969">
    <property type="entry name" value="Heavy-metal-associated_CS"/>
</dbReference>
<dbReference type="Gene3D" id="3.30.70.100">
    <property type="match status" value="1"/>
</dbReference>
<dbReference type="PANTHER" id="PTHR43520:SF8">
    <property type="entry name" value="P-TYPE CU(+) TRANSPORTER"/>
    <property type="match status" value="1"/>
</dbReference>
<dbReference type="Pfam" id="PF00702">
    <property type="entry name" value="Hydrolase"/>
    <property type="match status" value="1"/>
</dbReference>
<keyword evidence="12 13" id="KW-0472">Membrane</keyword>
<feature type="transmembrane region" description="Helical" evidence="13">
    <location>
        <begin position="103"/>
        <end position="129"/>
    </location>
</feature>
<dbReference type="InterPro" id="IPR027256">
    <property type="entry name" value="P-typ_ATPase_IB"/>
</dbReference>
<dbReference type="Gene3D" id="3.40.1110.10">
    <property type="entry name" value="Calcium-transporting ATPase, cytoplasmic domain N"/>
    <property type="match status" value="1"/>
</dbReference>
<dbReference type="PROSITE" id="PS50846">
    <property type="entry name" value="HMA_2"/>
    <property type="match status" value="1"/>
</dbReference>
<comment type="similarity">
    <text evidence="2">Belongs to the cation transport ATPase (P-type) (TC 3.A.3) family. Type IB subfamily.</text>
</comment>
<dbReference type="CDD" id="cd02094">
    <property type="entry name" value="P-type_ATPase_Cu-like"/>
    <property type="match status" value="1"/>
</dbReference>
<dbReference type="PROSITE" id="PS00154">
    <property type="entry name" value="ATPASE_E1_E2"/>
    <property type="match status" value="1"/>
</dbReference>
<feature type="transmembrane region" description="Helical" evidence="13">
    <location>
        <begin position="390"/>
        <end position="413"/>
    </location>
</feature>
<dbReference type="GO" id="GO:0005524">
    <property type="term" value="F:ATP binding"/>
    <property type="evidence" value="ECO:0007669"/>
    <property type="project" value="UniProtKB-KW"/>
</dbReference>
<dbReference type="PANTHER" id="PTHR43520">
    <property type="entry name" value="ATP7, ISOFORM B"/>
    <property type="match status" value="1"/>
</dbReference>
<dbReference type="InterPro" id="IPR018303">
    <property type="entry name" value="ATPase_P-typ_P_site"/>
</dbReference>
<feature type="transmembrane region" description="Helical" evidence="13">
    <location>
        <begin position="197"/>
        <end position="215"/>
    </location>
</feature>
<name>A0A381N4I7_9ZZZZ</name>
<dbReference type="SUPFAM" id="SSF56784">
    <property type="entry name" value="HAD-like"/>
    <property type="match status" value="1"/>
</dbReference>
<dbReference type="PROSITE" id="PS01229">
    <property type="entry name" value="COF_2"/>
    <property type="match status" value="1"/>
</dbReference>
<dbReference type="CDD" id="cd00371">
    <property type="entry name" value="HMA"/>
    <property type="match status" value="1"/>
</dbReference>
<dbReference type="AlphaFoldDB" id="A0A381N4I7"/>
<proteinExistence type="inferred from homology"/>
<organism evidence="15">
    <name type="scientific">marine metagenome</name>
    <dbReference type="NCBI Taxonomy" id="408172"/>
    <lineage>
        <taxon>unclassified sequences</taxon>
        <taxon>metagenomes</taxon>
        <taxon>ecological metagenomes</taxon>
    </lineage>
</organism>
<keyword evidence="10 13" id="KW-1133">Transmembrane helix</keyword>
<dbReference type="GO" id="GO:0005507">
    <property type="term" value="F:copper ion binding"/>
    <property type="evidence" value="ECO:0007669"/>
    <property type="project" value="TreeGrafter"/>
</dbReference>
<reference evidence="15" key="1">
    <citation type="submission" date="2018-05" db="EMBL/GenBank/DDBJ databases">
        <authorList>
            <person name="Lanie J.A."/>
            <person name="Ng W.-L."/>
            <person name="Kazmierczak K.M."/>
            <person name="Andrzejewski T.M."/>
            <person name="Davidsen T.M."/>
            <person name="Wayne K.J."/>
            <person name="Tettelin H."/>
            <person name="Glass J.I."/>
            <person name="Rusch D."/>
            <person name="Podicherti R."/>
            <person name="Tsui H.-C.T."/>
            <person name="Winkler M.E."/>
        </authorList>
    </citation>
    <scope>NUCLEOTIDE SEQUENCE</scope>
</reference>
<dbReference type="InterPro" id="IPR008250">
    <property type="entry name" value="ATPase_P-typ_transduc_dom_A_sf"/>
</dbReference>
<dbReference type="InterPro" id="IPR023299">
    <property type="entry name" value="ATPase_P-typ_cyto_dom_N"/>
</dbReference>
<dbReference type="EMBL" id="UINC01000121">
    <property type="protein sequence ID" value="SUZ49516.1"/>
    <property type="molecule type" value="Genomic_DNA"/>
</dbReference>
<dbReference type="GO" id="GO:0055070">
    <property type="term" value="P:copper ion homeostasis"/>
    <property type="evidence" value="ECO:0007669"/>
    <property type="project" value="TreeGrafter"/>
</dbReference>
<dbReference type="FunFam" id="3.40.50.1000:FF:000020">
    <property type="entry name" value="Probable cation-transporting P-type ATPase"/>
    <property type="match status" value="1"/>
</dbReference>
<accession>A0A381N4I7</accession>
<dbReference type="FunFam" id="2.70.150.10:FF:000002">
    <property type="entry name" value="Copper-transporting ATPase 1, putative"/>
    <property type="match status" value="1"/>
</dbReference>
<dbReference type="InterPro" id="IPR059000">
    <property type="entry name" value="ATPase_P-type_domA"/>
</dbReference>
<evidence type="ECO:0000256" key="1">
    <source>
        <dbReference type="ARBA" id="ARBA00004651"/>
    </source>
</evidence>
<feature type="transmembrane region" description="Helical" evidence="13">
    <location>
        <begin position="174"/>
        <end position="191"/>
    </location>
</feature>
<evidence type="ECO:0000256" key="2">
    <source>
        <dbReference type="ARBA" id="ARBA00006024"/>
    </source>
</evidence>
<dbReference type="PRINTS" id="PR00943">
    <property type="entry name" value="CUATPASE"/>
</dbReference>
<dbReference type="SUPFAM" id="SSF55008">
    <property type="entry name" value="HMA, heavy metal-associated domain"/>
    <property type="match status" value="1"/>
</dbReference>
<dbReference type="InterPro" id="IPR023298">
    <property type="entry name" value="ATPase_P-typ_TM_dom_sf"/>
</dbReference>
<dbReference type="PROSITE" id="PS01047">
    <property type="entry name" value="HMA_1"/>
    <property type="match status" value="1"/>
</dbReference>
<dbReference type="InterPro" id="IPR044492">
    <property type="entry name" value="P_typ_ATPase_HD_dom"/>
</dbReference>
<keyword evidence="8" id="KW-0067">ATP-binding</keyword>
<dbReference type="Pfam" id="PF00122">
    <property type="entry name" value="E1-E2_ATPase"/>
    <property type="match status" value="1"/>
</dbReference>
<evidence type="ECO:0000256" key="6">
    <source>
        <dbReference type="ARBA" id="ARBA00022723"/>
    </source>
</evidence>
<feature type="transmembrane region" description="Helical" evidence="13">
    <location>
        <begin position="135"/>
        <end position="153"/>
    </location>
</feature>
<dbReference type="Pfam" id="PF00403">
    <property type="entry name" value="HMA"/>
    <property type="match status" value="1"/>
</dbReference>
<dbReference type="Gene3D" id="3.40.50.1000">
    <property type="entry name" value="HAD superfamily/HAD-like"/>
    <property type="match status" value="1"/>
</dbReference>
<evidence type="ECO:0000256" key="12">
    <source>
        <dbReference type="ARBA" id="ARBA00023136"/>
    </source>
</evidence>
<dbReference type="InterPro" id="IPR036412">
    <property type="entry name" value="HAD-like_sf"/>
</dbReference>
<dbReference type="SUPFAM" id="SSF81665">
    <property type="entry name" value="Calcium ATPase, transmembrane domain M"/>
    <property type="match status" value="1"/>
</dbReference>
<feature type="domain" description="HMA" evidence="14">
    <location>
        <begin position="10"/>
        <end position="76"/>
    </location>
</feature>
<gene>
    <name evidence="15" type="ORF">METZ01_LOCUS2370</name>
</gene>
<evidence type="ECO:0000256" key="9">
    <source>
        <dbReference type="ARBA" id="ARBA00022967"/>
    </source>
</evidence>
<sequence>MPRKMQPEIEVINLDLQGMTCAGCVSSVEKALGGVDGVELAEVNFPLNRASVHYDPEIANPAKLESAVEAAGFEAHRLKGSDDIPEPSEKSEQEYLKFRGKMWLAIVFSVPLVLLAMGPMLGFSFPVWIAPETNPLRSGLIQLLLTLPVLWAGRDFYIKGFSTFVHRNPNMDTLVAMGTAAAVGFSLWNMFGTELNAEGFFFETAGVIIALILLGKSLEAKSKSRASAAISSLLKLRPKEAILVHEGKESNISIDLVHPGDILRVLPGSIIPADGIVVEGSSYVDESMLTGEPVPVVKTAGKSGAGGSEVTGATLNTNGLLTIRVKRVGGETTLASIIRLVENAQLAKAPVARLADQVAGIFVPVVLVIAALTGLFWWYSGASANEILSYTVAVLVIACPCALGLATPIAIMVGTGTGAQHGILFRNALALEAAHGLDTIIMDKTGTLTEGRPKVTQILTVGVEADSSKFDEAEVLRFAAAVEQGSEHPLGRAVVAEAKKRNMEANFTLPEISGFEAKSGFGVKAVCNGNLVLVGNPALMRAENVFSEVPENLAKQIISGSTPIFVCVAEKLKGVICLADEARPESAEAIRKFQELGMEVVMLTGDQQSSAQEVASKTGIIKIHAGVLPEEKAEMVKQYQAQGARVGMIGDGINDAPALAQADVGIAMGSGTDVAMETSDVVLMKNDLRHVADALRLSRATLRNIRQNLFWAFGYNVIGIPIAAGLLVAFGGPALNPMFAAGAMAFSSVSVVMNSLRLRGFSFFKN</sequence>
<keyword evidence="9" id="KW-1278">Translocase</keyword>
<dbReference type="GO" id="GO:0016887">
    <property type="term" value="F:ATP hydrolysis activity"/>
    <property type="evidence" value="ECO:0007669"/>
    <property type="project" value="InterPro"/>
</dbReference>
<dbReference type="Gene3D" id="2.70.150.10">
    <property type="entry name" value="Calcium-transporting ATPase, cytoplasmic transduction domain A"/>
    <property type="match status" value="1"/>
</dbReference>
<evidence type="ECO:0000313" key="15">
    <source>
        <dbReference type="EMBL" id="SUZ49516.1"/>
    </source>
</evidence>
<evidence type="ECO:0000256" key="5">
    <source>
        <dbReference type="ARBA" id="ARBA00022692"/>
    </source>
</evidence>
<dbReference type="NCBIfam" id="TIGR01525">
    <property type="entry name" value="ATPase-IB_hvy"/>
    <property type="match status" value="1"/>
</dbReference>
<evidence type="ECO:0000256" key="7">
    <source>
        <dbReference type="ARBA" id="ARBA00022741"/>
    </source>
</evidence>
<dbReference type="SFLD" id="SFLDS00003">
    <property type="entry name" value="Haloacid_Dehalogenase"/>
    <property type="match status" value="1"/>
</dbReference>
<comment type="subcellular location">
    <subcellularLocation>
        <location evidence="1">Cell membrane</location>
        <topology evidence="1">Multi-pass membrane protein</topology>
    </subcellularLocation>
</comment>
<dbReference type="InterPro" id="IPR001757">
    <property type="entry name" value="P_typ_ATPase"/>
</dbReference>
<dbReference type="SUPFAM" id="SSF81653">
    <property type="entry name" value="Calcium ATPase, transduction domain A"/>
    <property type="match status" value="1"/>
</dbReference>
<evidence type="ECO:0000256" key="10">
    <source>
        <dbReference type="ARBA" id="ARBA00022989"/>
    </source>
</evidence>
<dbReference type="SFLD" id="SFLDG00002">
    <property type="entry name" value="C1.7:_P-type_atpase_like"/>
    <property type="match status" value="1"/>
</dbReference>
<dbReference type="SFLD" id="SFLDF00027">
    <property type="entry name" value="p-type_atpase"/>
    <property type="match status" value="1"/>
</dbReference>
<dbReference type="InterPro" id="IPR023214">
    <property type="entry name" value="HAD_sf"/>
</dbReference>
<evidence type="ECO:0000256" key="3">
    <source>
        <dbReference type="ARBA" id="ARBA00022448"/>
    </source>
</evidence>
<keyword evidence="5 13" id="KW-0812">Transmembrane</keyword>
<evidence type="ECO:0000259" key="14">
    <source>
        <dbReference type="PROSITE" id="PS50846"/>
    </source>
</evidence>
<feature type="transmembrane region" description="Helical" evidence="13">
    <location>
        <begin position="358"/>
        <end position="378"/>
    </location>
</feature>
<evidence type="ECO:0000256" key="13">
    <source>
        <dbReference type="SAM" id="Phobius"/>
    </source>
</evidence>
<dbReference type="GO" id="GO:0005886">
    <property type="term" value="C:plasma membrane"/>
    <property type="evidence" value="ECO:0007669"/>
    <property type="project" value="UniProtKB-SubCell"/>
</dbReference>
<keyword evidence="11" id="KW-0406">Ion transport</keyword>
<feature type="transmembrane region" description="Helical" evidence="13">
    <location>
        <begin position="738"/>
        <end position="756"/>
    </location>
</feature>
<keyword evidence="4" id="KW-1003">Cell membrane</keyword>
<protein>
    <recommendedName>
        <fullName evidence="14">HMA domain-containing protein</fullName>
    </recommendedName>
</protein>
<dbReference type="InterPro" id="IPR006121">
    <property type="entry name" value="HMA_dom"/>
</dbReference>
<dbReference type="GO" id="GO:0043682">
    <property type="term" value="F:P-type divalent copper transporter activity"/>
    <property type="evidence" value="ECO:0007669"/>
    <property type="project" value="TreeGrafter"/>
</dbReference>
<dbReference type="PRINTS" id="PR00119">
    <property type="entry name" value="CATATPASE"/>
</dbReference>
<dbReference type="FunFam" id="3.30.70.100:FF:000005">
    <property type="entry name" value="Copper-exporting P-type ATPase A"/>
    <property type="match status" value="1"/>
</dbReference>
<evidence type="ECO:0000256" key="4">
    <source>
        <dbReference type="ARBA" id="ARBA00022475"/>
    </source>
</evidence>
<dbReference type="InterPro" id="IPR036163">
    <property type="entry name" value="HMA_dom_sf"/>
</dbReference>
<dbReference type="NCBIfam" id="TIGR01512">
    <property type="entry name" value="ATPase-IB2_Cd"/>
    <property type="match status" value="1"/>
</dbReference>
<dbReference type="NCBIfam" id="TIGR01494">
    <property type="entry name" value="ATPase_P-type"/>
    <property type="match status" value="2"/>
</dbReference>
<evidence type="ECO:0000256" key="8">
    <source>
        <dbReference type="ARBA" id="ARBA00022840"/>
    </source>
</evidence>
<feature type="transmembrane region" description="Helical" evidence="13">
    <location>
        <begin position="709"/>
        <end position="732"/>
    </location>
</feature>
<keyword evidence="7" id="KW-0547">Nucleotide-binding</keyword>
<evidence type="ECO:0000256" key="11">
    <source>
        <dbReference type="ARBA" id="ARBA00023065"/>
    </source>
</evidence>
<keyword evidence="6" id="KW-0479">Metal-binding</keyword>
<keyword evidence="3" id="KW-0813">Transport</keyword>